<dbReference type="PANTHER" id="PTHR30346">
    <property type="entry name" value="TRANSCRIPTIONAL DUAL REGULATOR HCAR-RELATED"/>
    <property type="match status" value="1"/>
</dbReference>
<proteinExistence type="inferred from homology"/>
<dbReference type="FunFam" id="1.10.10.10:FF:000001">
    <property type="entry name" value="LysR family transcriptional regulator"/>
    <property type="match status" value="1"/>
</dbReference>
<keyword evidence="2" id="KW-0805">Transcription regulation</keyword>
<dbReference type="Gene3D" id="3.40.190.10">
    <property type="entry name" value="Periplasmic binding protein-like II"/>
    <property type="match status" value="2"/>
</dbReference>
<evidence type="ECO:0000256" key="2">
    <source>
        <dbReference type="ARBA" id="ARBA00023015"/>
    </source>
</evidence>
<organism evidence="6 7">
    <name type="scientific">Verticiella sediminum</name>
    <dbReference type="NCBI Taxonomy" id="1247510"/>
    <lineage>
        <taxon>Bacteria</taxon>
        <taxon>Pseudomonadati</taxon>
        <taxon>Pseudomonadota</taxon>
        <taxon>Betaproteobacteria</taxon>
        <taxon>Burkholderiales</taxon>
        <taxon>Alcaligenaceae</taxon>
        <taxon>Verticiella</taxon>
    </lineage>
</organism>
<comment type="caution">
    <text evidence="6">The sequence shown here is derived from an EMBL/GenBank/DDBJ whole genome shotgun (WGS) entry which is preliminary data.</text>
</comment>
<dbReference type="EMBL" id="VLTJ01000029">
    <property type="protein sequence ID" value="TSH93101.1"/>
    <property type="molecule type" value="Genomic_DNA"/>
</dbReference>
<keyword evidence="3" id="KW-0238">DNA-binding</keyword>
<dbReference type="GO" id="GO:0003700">
    <property type="term" value="F:DNA-binding transcription factor activity"/>
    <property type="evidence" value="ECO:0007669"/>
    <property type="project" value="InterPro"/>
</dbReference>
<dbReference type="AlphaFoldDB" id="A0A556AJP7"/>
<dbReference type="PROSITE" id="PS50931">
    <property type="entry name" value="HTH_LYSR"/>
    <property type="match status" value="1"/>
</dbReference>
<evidence type="ECO:0000256" key="1">
    <source>
        <dbReference type="ARBA" id="ARBA00009437"/>
    </source>
</evidence>
<reference evidence="6 7" key="1">
    <citation type="submission" date="2019-07" db="EMBL/GenBank/DDBJ databases">
        <title>Qingshengfaniella alkalisoli gen. nov., sp. nov., isolated from saline soil.</title>
        <authorList>
            <person name="Xu L."/>
            <person name="Huang X.-X."/>
            <person name="Sun J.-Q."/>
        </authorList>
    </citation>
    <scope>NUCLEOTIDE SEQUENCE [LARGE SCALE GENOMIC DNA]</scope>
    <source>
        <strain evidence="6 7">DSM 27279</strain>
    </source>
</reference>
<dbReference type="InterPro" id="IPR000847">
    <property type="entry name" value="LysR_HTH_N"/>
</dbReference>
<accession>A0A556AJP7</accession>
<sequence>MRAPDFSLRQLSYFVAAAHHQSVQKAAAALHVSAPAISAAIAHLETTLGEPLFLRRHARGLILTELGSAFAIECRSLLQEAWGLGAGRLFERAEVHGRVRLGCLFTFGPYVVPPLLKTIQAQFPRARVEWREGHHEHLLEALHSGAIDLAVMYDFEVPSGIIAVPLRPAPLQVVLAERHPLAERRSLAPVDLLTEPLVLLDLPRTRDYMLSAYSAHGATPRVSQHVYSMGMLLAMVASGHGISLLNFCPPYEVPGVGRVVSRAFDSLVRQPNIVVAYSHRYHLPRVANAVIEQLAVLVDELVLEAR</sequence>
<dbReference type="SUPFAM" id="SSF46785">
    <property type="entry name" value="Winged helix' DNA-binding domain"/>
    <property type="match status" value="1"/>
</dbReference>
<dbReference type="PANTHER" id="PTHR30346:SF0">
    <property type="entry name" value="HCA OPERON TRANSCRIPTIONAL ACTIVATOR HCAR"/>
    <property type="match status" value="1"/>
</dbReference>
<evidence type="ECO:0000256" key="3">
    <source>
        <dbReference type="ARBA" id="ARBA00023125"/>
    </source>
</evidence>
<keyword evidence="7" id="KW-1185">Reference proteome</keyword>
<gene>
    <name evidence="6" type="ORF">FOZ76_14960</name>
</gene>
<dbReference type="GO" id="GO:0003677">
    <property type="term" value="F:DNA binding"/>
    <property type="evidence" value="ECO:0007669"/>
    <property type="project" value="UniProtKB-KW"/>
</dbReference>
<evidence type="ECO:0000256" key="4">
    <source>
        <dbReference type="ARBA" id="ARBA00023163"/>
    </source>
</evidence>
<dbReference type="InterPro" id="IPR036388">
    <property type="entry name" value="WH-like_DNA-bd_sf"/>
</dbReference>
<dbReference type="InterPro" id="IPR005119">
    <property type="entry name" value="LysR_subst-bd"/>
</dbReference>
<dbReference type="Gene3D" id="1.10.10.10">
    <property type="entry name" value="Winged helix-like DNA-binding domain superfamily/Winged helix DNA-binding domain"/>
    <property type="match status" value="1"/>
</dbReference>
<evidence type="ECO:0000313" key="6">
    <source>
        <dbReference type="EMBL" id="TSH93101.1"/>
    </source>
</evidence>
<evidence type="ECO:0000259" key="5">
    <source>
        <dbReference type="PROSITE" id="PS50931"/>
    </source>
</evidence>
<dbReference type="InterPro" id="IPR036390">
    <property type="entry name" value="WH_DNA-bd_sf"/>
</dbReference>
<dbReference type="Proteomes" id="UP000318405">
    <property type="component" value="Unassembled WGS sequence"/>
</dbReference>
<evidence type="ECO:0000313" key="7">
    <source>
        <dbReference type="Proteomes" id="UP000318405"/>
    </source>
</evidence>
<protein>
    <submittedName>
        <fullName evidence="6">LysR family transcriptional regulator</fullName>
    </submittedName>
</protein>
<dbReference type="OrthoDB" id="8751315at2"/>
<feature type="domain" description="HTH lysR-type" evidence="5">
    <location>
        <begin position="6"/>
        <end position="64"/>
    </location>
</feature>
<name>A0A556AJP7_9BURK</name>
<dbReference type="GO" id="GO:0032993">
    <property type="term" value="C:protein-DNA complex"/>
    <property type="evidence" value="ECO:0007669"/>
    <property type="project" value="TreeGrafter"/>
</dbReference>
<dbReference type="PRINTS" id="PR00039">
    <property type="entry name" value="HTHLYSR"/>
</dbReference>
<dbReference type="SUPFAM" id="SSF53850">
    <property type="entry name" value="Periplasmic binding protein-like II"/>
    <property type="match status" value="1"/>
</dbReference>
<dbReference type="Pfam" id="PF03466">
    <property type="entry name" value="LysR_substrate"/>
    <property type="match status" value="1"/>
</dbReference>
<dbReference type="Pfam" id="PF00126">
    <property type="entry name" value="HTH_1"/>
    <property type="match status" value="1"/>
</dbReference>
<keyword evidence="4" id="KW-0804">Transcription</keyword>
<comment type="similarity">
    <text evidence="1">Belongs to the LysR transcriptional regulatory family.</text>
</comment>